<accession>A0A0G0BSB3</accession>
<gene>
    <name evidence="2" type="ORF">UR68_C0018G0003</name>
</gene>
<dbReference type="GO" id="GO:0016757">
    <property type="term" value="F:glycosyltransferase activity"/>
    <property type="evidence" value="ECO:0007669"/>
    <property type="project" value="InterPro"/>
</dbReference>
<evidence type="ECO:0000313" key="3">
    <source>
        <dbReference type="Proteomes" id="UP000034457"/>
    </source>
</evidence>
<evidence type="ECO:0000313" key="2">
    <source>
        <dbReference type="EMBL" id="KKP72283.1"/>
    </source>
</evidence>
<keyword evidence="2" id="KW-0808">Transferase</keyword>
<evidence type="ECO:0000259" key="1">
    <source>
        <dbReference type="Pfam" id="PF00534"/>
    </source>
</evidence>
<dbReference type="STRING" id="1618478.UR68_C0018G0003"/>
<dbReference type="PANTHER" id="PTHR45947:SF3">
    <property type="entry name" value="SULFOQUINOVOSYL TRANSFERASE SQD2"/>
    <property type="match status" value="1"/>
</dbReference>
<feature type="domain" description="Glycosyl transferase family 1" evidence="1">
    <location>
        <begin position="197"/>
        <end position="350"/>
    </location>
</feature>
<name>A0A0G0BSB3_9BACT</name>
<dbReference type="Proteomes" id="UP000034457">
    <property type="component" value="Unassembled WGS sequence"/>
</dbReference>
<protein>
    <submittedName>
        <fullName evidence="2">Glycosyl transferase group 1</fullName>
    </submittedName>
</protein>
<dbReference type="Pfam" id="PF00534">
    <property type="entry name" value="Glycos_transf_1"/>
    <property type="match status" value="1"/>
</dbReference>
<dbReference type="SUPFAM" id="SSF53756">
    <property type="entry name" value="UDP-Glycosyltransferase/glycogen phosphorylase"/>
    <property type="match status" value="1"/>
</dbReference>
<dbReference type="PANTHER" id="PTHR45947">
    <property type="entry name" value="SULFOQUINOVOSYL TRANSFERASE SQD2"/>
    <property type="match status" value="1"/>
</dbReference>
<dbReference type="InterPro" id="IPR001296">
    <property type="entry name" value="Glyco_trans_1"/>
</dbReference>
<reference evidence="2 3" key="1">
    <citation type="journal article" date="2015" name="Nature">
        <title>rRNA introns, odd ribosomes, and small enigmatic genomes across a large radiation of phyla.</title>
        <authorList>
            <person name="Brown C.T."/>
            <person name="Hug L.A."/>
            <person name="Thomas B.C."/>
            <person name="Sharon I."/>
            <person name="Castelle C.J."/>
            <person name="Singh A."/>
            <person name="Wilkins M.J."/>
            <person name="Williams K.H."/>
            <person name="Banfield J.F."/>
        </authorList>
    </citation>
    <scope>NUCLEOTIDE SEQUENCE [LARGE SCALE GENOMIC DNA]</scope>
</reference>
<proteinExistence type="predicted"/>
<dbReference type="AlphaFoldDB" id="A0A0G0BSB3"/>
<dbReference type="InterPro" id="IPR050194">
    <property type="entry name" value="Glycosyltransferase_grp1"/>
</dbReference>
<dbReference type="EMBL" id="LBQC01000018">
    <property type="protein sequence ID" value="KKP72283.1"/>
    <property type="molecule type" value="Genomic_DNA"/>
</dbReference>
<organism evidence="2 3">
    <name type="scientific">Candidatus Roizmanbacteria bacterium GW2011_GWA2_35_19</name>
    <dbReference type="NCBI Taxonomy" id="1618478"/>
    <lineage>
        <taxon>Bacteria</taxon>
        <taxon>Candidatus Roizmaniibacteriota</taxon>
    </lineage>
</organism>
<comment type="caution">
    <text evidence="2">The sequence shown here is derived from an EMBL/GenBank/DDBJ whole genome shotgun (WGS) entry which is preliminary data.</text>
</comment>
<sequence length="377" mass="43679">MKVALIHDQLTEFGGSERVLVALKKIFPQADIYTTTYNLNSLGSHKNLIKNWKIHTSWFGKIPIINRYYSPFRFLTPLIWESFDFSGYDLVISSSGSWMSKGIKTTKPTLHISYVHHPPRYLYGYETAIEWQKHFIIKIYAYIVNHFLRIWDFESSQRPDYLIANSIETQKRIEKFYRRDSTVIYPPVNVHPQGVQKQNGHPKGDYFLTVSRLAKAKHIDVLIKAANILKFNLKIVGSGRDSERLREVAVPTVEFLGNTTDKEFKKVFSHARAFLFAARDEEFGIAPVEAMGYGIPVIAFNSGGVPEYVKNGVNGYLFDELDENSLIYQVKKLESLKETEYLKMRKEARKTAERFTEEKFEKNIKDFIKNHARASRG</sequence>
<dbReference type="Gene3D" id="3.40.50.2000">
    <property type="entry name" value="Glycogen Phosphorylase B"/>
    <property type="match status" value="1"/>
</dbReference>